<evidence type="ECO:0000256" key="7">
    <source>
        <dbReference type="PROSITE-ProRule" id="PRU00221"/>
    </source>
</evidence>
<keyword evidence="3" id="KW-0677">Repeat</keyword>
<name>A0A5N5WWZ2_9EURO</name>
<dbReference type="Pfam" id="PF00400">
    <property type="entry name" value="WD40"/>
    <property type="match status" value="2"/>
</dbReference>
<evidence type="ECO:0000256" key="1">
    <source>
        <dbReference type="ARBA" id="ARBA00004570"/>
    </source>
</evidence>
<keyword evidence="8" id="KW-0812">Transmembrane</keyword>
<keyword evidence="10" id="KW-1185">Reference proteome</keyword>
<keyword evidence="2 7" id="KW-0853">WD repeat</keyword>
<evidence type="ECO:0000256" key="8">
    <source>
        <dbReference type="SAM" id="Phobius"/>
    </source>
</evidence>
<gene>
    <name evidence="9" type="ORF">BDV29DRAFT_157974</name>
</gene>
<dbReference type="GO" id="GO:0005741">
    <property type="term" value="C:mitochondrial outer membrane"/>
    <property type="evidence" value="ECO:0007669"/>
    <property type="project" value="UniProtKB-SubCell"/>
</dbReference>
<evidence type="ECO:0000256" key="5">
    <source>
        <dbReference type="ARBA" id="ARBA00039789"/>
    </source>
</evidence>
<dbReference type="Proteomes" id="UP000326565">
    <property type="component" value="Unassembled WGS sequence"/>
</dbReference>
<dbReference type="PROSITE" id="PS50082">
    <property type="entry name" value="WD_REPEATS_2"/>
    <property type="match status" value="2"/>
</dbReference>
<sequence length="423" mass="47320">MSLYQRSSPPQLQKYLDTEVATAATQMDKIYLPILNQLTGNKREDDIRELREEFQNVVGVIILLATPLSINSLALLLGILAEDISQLLDPLHSVLSVPRNREAPVRILHLSFRDYLLVTESPFHIHEQTTHGKISSHCLRVMDTRLKHNICNLTSYGTQREDNNPQIINEHLTTDLQYSCRYWVHHVKESNRYISESEILAFLKTQFLHWLEAMALMGSTSDVVEMINSLQSSAGKSNTEFSDFIYDAKRFTLQNGFIVSMAPLQLYCSGLVFAPVQSIVKKTFYGEISKHIKRLPCVEDSWSSNLQTLEGHFGSVSSVAFSPDGCTLASGSGDQTVKLWDTATGTLRQTLEGHYDPVNSVAFSPDGCTLASGSDGQTIKLWDATTGTLRQTLEGHPHMVSSVLELPNSILKSRFLYLMLGLP</sequence>
<dbReference type="InterPro" id="IPR015943">
    <property type="entry name" value="WD40/YVTN_repeat-like_dom_sf"/>
</dbReference>
<dbReference type="SUPFAM" id="SSF50978">
    <property type="entry name" value="WD40 repeat-like"/>
    <property type="match status" value="1"/>
</dbReference>
<feature type="transmembrane region" description="Helical" evidence="8">
    <location>
        <begin position="57"/>
        <end position="81"/>
    </location>
</feature>
<evidence type="ECO:0000256" key="3">
    <source>
        <dbReference type="ARBA" id="ARBA00022737"/>
    </source>
</evidence>
<evidence type="ECO:0000313" key="9">
    <source>
        <dbReference type="EMBL" id="KAB8073063.1"/>
    </source>
</evidence>
<comment type="function">
    <text evidence="6">Involved in mitochondrial fission. Acts as an adapter protein required to form mitochondrial fission complexes. Formation of these complexes is required to promote constriction and fission of the mitochondrial compartment at a late step in mitochondrial division.</text>
</comment>
<protein>
    <recommendedName>
        <fullName evidence="5">Mitochondrial division protein 1</fullName>
    </recommendedName>
</protein>
<dbReference type="InterPro" id="IPR019775">
    <property type="entry name" value="WD40_repeat_CS"/>
</dbReference>
<dbReference type="OrthoDB" id="674604at2759"/>
<dbReference type="EMBL" id="ML732234">
    <property type="protein sequence ID" value="KAB8073063.1"/>
    <property type="molecule type" value="Genomic_DNA"/>
</dbReference>
<evidence type="ECO:0000256" key="4">
    <source>
        <dbReference type="ARBA" id="ARBA00038415"/>
    </source>
</evidence>
<dbReference type="PROSITE" id="PS00678">
    <property type="entry name" value="WD_REPEATS_1"/>
    <property type="match status" value="1"/>
</dbReference>
<feature type="repeat" description="WD" evidence="7">
    <location>
        <begin position="309"/>
        <end position="350"/>
    </location>
</feature>
<accession>A0A5N5WWZ2</accession>
<dbReference type="GO" id="GO:1990234">
    <property type="term" value="C:transferase complex"/>
    <property type="evidence" value="ECO:0007669"/>
    <property type="project" value="UniProtKB-ARBA"/>
</dbReference>
<dbReference type="InterPro" id="IPR001680">
    <property type="entry name" value="WD40_rpt"/>
</dbReference>
<dbReference type="AlphaFoldDB" id="A0A5N5WWZ2"/>
<dbReference type="PANTHER" id="PTHR22847:SF637">
    <property type="entry name" value="WD REPEAT DOMAIN 5B"/>
    <property type="match status" value="1"/>
</dbReference>
<evidence type="ECO:0000256" key="2">
    <source>
        <dbReference type="ARBA" id="ARBA00022574"/>
    </source>
</evidence>
<comment type="subcellular location">
    <subcellularLocation>
        <location evidence="1">Mitochondrion outer membrane</location>
        <topology evidence="1">Peripheral membrane protein</topology>
        <orientation evidence="1">Cytoplasmic side</orientation>
    </subcellularLocation>
</comment>
<dbReference type="InterPro" id="IPR036322">
    <property type="entry name" value="WD40_repeat_dom_sf"/>
</dbReference>
<keyword evidence="8" id="KW-1133">Transmembrane helix</keyword>
<comment type="similarity">
    <text evidence="4">Belongs to the WD repeat MDV1/CAF4 family.</text>
</comment>
<dbReference type="PANTHER" id="PTHR22847">
    <property type="entry name" value="WD40 REPEAT PROTEIN"/>
    <property type="match status" value="1"/>
</dbReference>
<feature type="repeat" description="WD" evidence="7">
    <location>
        <begin position="351"/>
        <end position="392"/>
    </location>
</feature>
<evidence type="ECO:0000256" key="6">
    <source>
        <dbReference type="ARBA" id="ARBA00043913"/>
    </source>
</evidence>
<keyword evidence="8" id="KW-0472">Membrane</keyword>
<organism evidence="9 10">
    <name type="scientific">Aspergillus leporis</name>
    <dbReference type="NCBI Taxonomy" id="41062"/>
    <lineage>
        <taxon>Eukaryota</taxon>
        <taxon>Fungi</taxon>
        <taxon>Dikarya</taxon>
        <taxon>Ascomycota</taxon>
        <taxon>Pezizomycotina</taxon>
        <taxon>Eurotiomycetes</taxon>
        <taxon>Eurotiomycetidae</taxon>
        <taxon>Eurotiales</taxon>
        <taxon>Aspergillaceae</taxon>
        <taxon>Aspergillus</taxon>
        <taxon>Aspergillus subgen. Circumdati</taxon>
    </lineage>
</organism>
<dbReference type="GO" id="GO:0005634">
    <property type="term" value="C:nucleus"/>
    <property type="evidence" value="ECO:0007669"/>
    <property type="project" value="TreeGrafter"/>
</dbReference>
<evidence type="ECO:0000313" key="10">
    <source>
        <dbReference type="Proteomes" id="UP000326565"/>
    </source>
</evidence>
<reference evidence="9 10" key="1">
    <citation type="submission" date="2019-04" db="EMBL/GenBank/DDBJ databases">
        <title>Friends and foes A comparative genomics study of 23 Aspergillus species from section Flavi.</title>
        <authorList>
            <consortium name="DOE Joint Genome Institute"/>
            <person name="Kjaerbolling I."/>
            <person name="Vesth T."/>
            <person name="Frisvad J.C."/>
            <person name="Nybo J.L."/>
            <person name="Theobald S."/>
            <person name="Kildgaard S."/>
            <person name="Isbrandt T."/>
            <person name="Kuo A."/>
            <person name="Sato A."/>
            <person name="Lyhne E.K."/>
            <person name="Kogle M.E."/>
            <person name="Wiebenga A."/>
            <person name="Kun R.S."/>
            <person name="Lubbers R.J."/>
            <person name="Makela M.R."/>
            <person name="Barry K."/>
            <person name="Chovatia M."/>
            <person name="Clum A."/>
            <person name="Daum C."/>
            <person name="Haridas S."/>
            <person name="He G."/>
            <person name="LaButti K."/>
            <person name="Lipzen A."/>
            <person name="Mondo S."/>
            <person name="Riley R."/>
            <person name="Salamov A."/>
            <person name="Simmons B.A."/>
            <person name="Magnuson J.K."/>
            <person name="Henrissat B."/>
            <person name="Mortensen U.H."/>
            <person name="Larsen T.O."/>
            <person name="Devries R.P."/>
            <person name="Grigoriev I.V."/>
            <person name="Machida M."/>
            <person name="Baker S.E."/>
            <person name="Andersen M.R."/>
        </authorList>
    </citation>
    <scope>NUCLEOTIDE SEQUENCE [LARGE SCALE GENOMIC DNA]</scope>
    <source>
        <strain evidence="9 10">CBS 151.66</strain>
    </source>
</reference>
<dbReference type="PROSITE" id="PS50294">
    <property type="entry name" value="WD_REPEATS_REGION"/>
    <property type="match status" value="2"/>
</dbReference>
<proteinExistence type="inferred from homology"/>
<dbReference type="SMART" id="SM00320">
    <property type="entry name" value="WD40"/>
    <property type="match status" value="2"/>
</dbReference>
<dbReference type="Gene3D" id="2.130.10.10">
    <property type="entry name" value="YVTN repeat-like/Quinoprotein amine dehydrogenase"/>
    <property type="match status" value="1"/>
</dbReference>